<reference evidence="3" key="1">
    <citation type="journal article" date="2019" name="Int. J. Syst. Evol. Microbiol.">
        <title>The Global Catalogue of Microorganisms (GCM) 10K type strain sequencing project: providing services to taxonomists for standard genome sequencing and annotation.</title>
        <authorList>
            <consortium name="The Broad Institute Genomics Platform"/>
            <consortium name="The Broad Institute Genome Sequencing Center for Infectious Disease"/>
            <person name="Wu L."/>
            <person name="Ma J."/>
        </authorList>
    </citation>
    <scope>NUCLEOTIDE SEQUENCE [LARGE SCALE GENOMIC DNA]</scope>
    <source>
        <strain evidence="3">CCUG 39402</strain>
    </source>
</reference>
<dbReference type="Proteomes" id="UP001596270">
    <property type="component" value="Unassembled WGS sequence"/>
</dbReference>
<dbReference type="Gene3D" id="3.40.50.150">
    <property type="entry name" value="Vaccinia Virus protein VP39"/>
    <property type="match status" value="1"/>
</dbReference>
<dbReference type="InterPro" id="IPR013216">
    <property type="entry name" value="Methyltransf_11"/>
</dbReference>
<sequence>MNSQIIGLTQWLKTPPGEYLLAWERAQFDEAVSDIFGYHALQLGMPELDTLKTNRMPHQWLALQNAALTPSSVSGATPAVNGDGHDATSIAPASSRRRAALVTDSVALPFPESSLDLVVLPHTLELSCDPHATLREVERVLVPEGRVVISGLNPTSLWSMRQRRAHFYRRLGYNGLFLPDAGEFIGYWRLRDWLRLLSFEVESGRFGCYRPALTSQKWLARFDWMDKAGARWWPIFGAVYFLVAVKRTQGVRLLEPAWKSRKAVAAAPAAVANKELAPNATTDLLMTRRGPETKNNP</sequence>
<comment type="caution">
    <text evidence="2">The sequence shown here is derived from an EMBL/GenBank/DDBJ whole genome shotgun (WGS) entry which is preliminary data.</text>
</comment>
<proteinExistence type="predicted"/>
<feature type="domain" description="Methyltransferase type 11" evidence="1">
    <location>
        <begin position="101"/>
        <end position="149"/>
    </location>
</feature>
<dbReference type="GO" id="GO:0008168">
    <property type="term" value="F:methyltransferase activity"/>
    <property type="evidence" value="ECO:0007669"/>
    <property type="project" value="UniProtKB-KW"/>
</dbReference>
<dbReference type="EC" id="2.1.1.-" evidence="2"/>
<dbReference type="RefSeq" id="WP_371437751.1">
    <property type="nucleotide sequence ID" value="NZ_JBHSRS010000013.1"/>
</dbReference>
<protein>
    <submittedName>
        <fullName evidence="2">Class I SAM-dependent methyltransferase</fullName>
        <ecNumber evidence="2">2.1.1.-</ecNumber>
    </submittedName>
</protein>
<dbReference type="GO" id="GO:0032259">
    <property type="term" value="P:methylation"/>
    <property type="evidence" value="ECO:0007669"/>
    <property type="project" value="UniProtKB-KW"/>
</dbReference>
<keyword evidence="2" id="KW-0489">Methyltransferase</keyword>
<gene>
    <name evidence="2" type="ORF">ACFQND_05130</name>
</gene>
<dbReference type="SUPFAM" id="SSF53335">
    <property type="entry name" value="S-adenosyl-L-methionine-dependent methyltransferases"/>
    <property type="match status" value="1"/>
</dbReference>
<dbReference type="InterPro" id="IPR029063">
    <property type="entry name" value="SAM-dependent_MTases_sf"/>
</dbReference>
<keyword evidence="2" id="KW-0808">Transferase</keyword>
<evidence type="ECO:0000313" key="2">
    <source>
        <dbReference type="EMBL" id="MFC6280611.1"/>
    </source>
</evidence>
<evidence type="ECO:0000313" key="3">
    <source>
        <dbReference type="Proteomes" id="UP001596270"/>
    </source>
</evidence>
<dbReference type="Pfam" id="PF08241">
    <property type="entry name" value="Methyltransf_11"/>
    <property type="match status" value="1"/>
</dbReference>
<organism evidence="2 3">
    <name type="scientific">Polaromonas aquatica</name>
    <dbReference type="NCBI Taxonomy" id="332657"/>
    <lineage>
        <taxon>Bacteria</taxon>
        <taxon>Pseudomonadati</taxon>
        <taxon>Pseudomonadota</taxon>
        <taxon>Betaproteobacteria</taxon>
        <taxon>Burkholderiales</taxon>
        <taxon>Comamonadaceae</taxon>
        <taxon>Polaromonas</taxon>
    </lineage>
</organism>
<accession>A0ABW1TVT5</accession>
<name>A0ABW1TVT5_9BURK</name>
<keyword evidence="3" id="KW-1185">Reference proteome</keyword>
<evidence type="ECO:0000259" key="1">
    <source>
        <dbReference type="Pfam" id="PF08241"/>
    </source>
</evidence>
<dbReference type="EMBL" id="JBHSRS010000013">
    <property type="protein sequence ID" value="MFC6280611.1"/>
    <property type="molecule type" value="Genomic_DNA"/>
</dbReference>